<reference evidence="3" key="1">
    <citation type="submission" date="2015-07" db="EMBL/GenBank/DDBJ databases">
        <title>Whole genome sequence of an Ensifer adhaerens strain isolated from a cave pool in the Wind Cave National Park.</title>
        <authorList>
            <person name="Eng W.W.H."/>
            <person name="Gan H.M."/>
            <person name="Barton H.A."/>
            <person name="Savka M.A."/>
        </authorList>
    </citation>
    <scope>NUCLEOTIDE SEQUENCE [LARGE SCALE GENOMIC DNA]</scope>
    <source>
        <strain evidence="3">SD006</strain>
    </source>
</reference>
<sequence length="397" mass="42670">MEAPLKGIRVLELARILAGPWIGQTLADLGADVIKVESPAGDDTRTWGPPFVAGEDGEKLDAAYFHACNRGKRSVVLDFTTQEGQEAVRRLVAQSDVLLENFKVGGLQKYGLDYESLKKVNPRLIYCSVTGFGQDGPYAHRAGYDYIVQGMSGIMDLTGEPDREPQKIGVAFADIFTGLYGVIAVQAALAQRERTGKGQQIDMALLDCMTGVLANQALNFLVSGKAPRRLGNAHPNIAPYQVFPTADGHLIVAVGNDRQFVKFCNLLGRGDLATDERYLTNASRVQNRDSLTPALAAETAKFERDTLLTLLEEAGVPGGPINTVADVFADPQIMHRQMQIDTPHSGAACGTSPGVRTPIRFSDASLVLDRGVPRLGEHTAEVLAEIGMTAAPEQAKG</sequence>
<dbReference type="Gene3D" id="3.30.1540.10">
    <property type="entry name" value="formyl-coa transferase, domain 3"/>
    <property type="match status" value="1"/>
</dbReference>
<dbReference type="InterPro" id="IPR023606">
    <property type="entry name" value="CoA-Trfase_III_dom_1_sf"/>
</dbReference>
<dbReference type="Proteomes" id="UP000037425">
    <property type="component" value="Unassembled WGS sequence"/>
</dbReference>
<dbReference type="SUPFAM" id="SSF89796">
    <property type="entry name" value="CoA-transferase family III (CaiB/BaiF)"/>
    <property type="match status" value="1"/>
</dbReference>
<evidence type="ECO:0000313" key="3">
    <source>
        <dbReference type="Proteomes" id="UP000037425"/>
    </source>
</evidence>
<dbReference type="InterPro" id="IPR044855">
    <property type="entry name" value="CoA-Trfase_III_dom3_sf"/>
</dbReference>
<dbReference type="PATRIC" id="fig|106592.7.peg.6263"/>
<keyword evidence="1 2" id="KW-0808">Transferase</keyword>
<dbReference type="EMBL" id="LGAP01000005">
    <property type="protein sequence ID" value="KOF19418.1"/>
    <property type="molecule type" value="Genomic_DNA"/>
</dbReference>
<dbReference type="PANTHER" id="PTHR48207">
    <property type="entry name" value="SUCCINATE--HYDROXYMETHYLGLUTARATE COA-TRANSFERASE"/>
    <property type="match status" value="1"/>
</dbReference>
<dbReference type="GO" id="GO:0008410">
    <property type="term" value="F:CoA-transferase activity"/>
    <property type="evidence" value="ECO:0007669"/>
    <property type="project" value="TreeGrafter"/>
</dbReference>
<dbReference type="Pfam" id="PF02515">
    <property type="entry name" value="CoA_transf_3"/>
    <property type="match status" value="1"/>
</dbReference>
<dbReference type="RefSeq" id="WP_053248980.1">
    <property type="nucleotide sequence ID" value="NZ_LGAP01000005.1"/>
</dbReference>
<comment type="caution">
    <text evidence="2">The sequence shown here is derived from an EMBL/GenBank/DDBJ whole genome shotgun (WGS) entry which is preliminary data.</text>
</comment>
<protein>
    <submittedName>
        <fullName evidence="2">CoA-transferase</fullName>
    </submittedName>
</protein>
<dbReference type="InterPro" id="IPR050483">
    <property type="entry name" value="CoA-transferase_III_domain"/>
</dbReference>
<organism evidence="2 3">
    <name type="scientific">Ensifer adhaerens</name>
    <name type="common">Sinorhizobium morelense</name>
    <dbReference type="NCBI Taxonomy" id="106592"/>
    <lineage>
        <taxon>Bacteria</taxon>
        <taxon>Pseudomonadati</taxon>
        <taxon>Pseudomonadota</taxon>
        <taxon>Alphaproteobacteria</taxon>
        <taxon>Hyphomicrobiales</taxon>
        <taxon>Rhizobiaceae</taxon>
        <taxon>Sinorhizobium/Ensifer group</taxon>
        <taxon>Ensifer</taxon>
    </lineage>
</organism>
<dbReference type="AlphaFoldDB" id="A0A0L8BXV7"/>
<dbReference type="OrthoDB" id="9806585at2"/>
<gene>
    <name evidence="2" type="ORF">AC244_11605</name>
</gene>
<name>A0A0L8BXV7_ENSAD</name>
<dbReference type="Gene3D" id="3.40.50.10540">
    <property type="entry name" value="Crotonobetainyl-coa:carnitine coa-transferase, domain 1"/>
    <property type="match status" value="1"/>
</dbReference>
<dbReference type="PANTHER" id="PTHR48207:SF3">
    <property type="entry name" value="SUCCINATE--HYDROXYMETHYLGLUTARATE COA-TRANSFERASE"/>
    <property type="match status" value="1"/>
</dbReference>
<accession>A0A0L8BXV7</accession>
<dbReference type="InterPro" id="IPR003673">
    <property type="entry name" value="CoA-Trfase_fam_III"/>
</dbReference>
<evidence type="ECO:0000256" key="1">
    <source>
        <dbReference type="ARBA" id="ARBA00022679"/>
    </source>
</evidence>
<evidence type="ECO:0000313" key="2">
    <source>
        <dbReference type="EMBL" id="KOF19418.1"/>
    </source>
</evidence>
<proteinExistence type="predicted"/>